<gene>
    <name evidence="1" type="ORF">MS3_06056</name>
</gene>
<name>A0A094ZSG5_SCHHA</name>
<dbReference type="EMBL" id="KL250917">
    <property type="protein sequence ID" value="KGB37705.1"/>
    <property type="molecule type" value="Genomic_DNA"/>
</dbReference>
<accession>A0A094ZSG5</accession>
<organism evidence="1">
    <name type="scientific">Schistosoma haematobium</name>
    <name type="common">Blood fluke</name>
    <dbReference type="NCBI Taxonomy" id="6185"/>
    <lineage>
        <taxon>Eukaryota</taxon>
        <taxon>Metazoa</taxon>
        <taxon>Spiralia</taxon>
        <taxon>Lophotrochozoa</taxon>
        <taxon>Platyhelminthes</taxon>
        <taxon>Trematoda</taxon>
        <taxon>Digenea</taxon>
        <taxon>Strigeidida</taxon>
        <taxon>Schistosomatoidea</taxon>
        <taxon>Schistosomatidae</taxon>
        <taxon>Schistosoma</taxon>
    </lineage>
</organism>
<dbReference type="AlphaFoldDB" id="A0A094ZSG5"/>
<proteinExistence type="predicted"/>
<evidence type="ECO:0000313" key="1">
    <source>
        <dbReference type="EMBL" id="KGB37705.1"/>
    </source>
</evidence>
<reference evidence="1" key="1">
    <citation type="journal article" date="2012" name="Nat. Genet.">
        <title>Whole-genome sequence of Schistosoma haematobium.</title>
        <authorList>
            <person name="Young N.D."/>
            <person name="Jex A.R."/>
            <person name="Li B."/>
            <person name="Liu S."/>
            <person name="Yang L."/>
            <person name="Xiong Z."/>
            <person name="Li Y."/>
            <person name="Cantacessi C."/>
            <person name="Hall R.S."/>
            <person name="Xu X."/>
            <person name="Chen F."/>
            <person name="Wu X."/>
            <person name="Zerlotini A."/>
            <person name="Oliveira G."/>
            <person name="Hofmann A."/>
            <person name="Zhang G."/>
            <person name="Fang X."/>
            <person name="Kang Y."/>
            <person name="Campbell B.E."/>
            <person name="Loukas A."/>
            <person name="Ranganathan S."/>
            <person name="Rollinson D."/>
            <person name="Rinaldi G."/>
            <person name="Brindley P.J."/>
            <person name="Yang H."/>
            <person name="Wang J."/>
            <person name="Wang J."/>
            <person name="Gasser R.B."/>
        </authorList>
    </citation>
    <scope>NUCLEOTIDE SEQUENCE [LARGE SCALE GENOMIC DNA]</scope>
</reference>
<protein>
    <submittedName>
        <fullName evidence="1">Uncharacterized protein</fullName>
    </submittedName>
</protein>
<sequence length="42" mass="4941">MLLISVESSFLLSGIHSNVFIVKKKKSQQYWFIHSLVNQENF</sequence>